<gene>
    <name evidence="9" type="ORF">MARA_00520</name>
</gene>
<evidence type="ECO:0000313" key="10">
    <source>
        <dbReference type="Proteomes" id="UP000467428"/>
    </source>
</evidence>
<accession>A0A7I7RPV6</accession>
<keyword evidence="1 5" id="KW-0489">Methyltransferase</keyword>
<keyword evidence="9" id="KW-0614">Plasmid</keyword>
<dbReference type="AlphaFoldDB" id="A0A7I7RPV6"/>
<dbReference type="GO" id="GO:0003886">
    <property type="term" value="F:DNA (cytosine-5-)-methyltransferase activity"/>
    <property type="evidence" value="ECO:0007669"/>
    <property type="project" value="UniProtKB-EC"/>
</dbReference>
<dbReference type="InterPro" id="IPR018117">
    <property type="entry name" value="C5_DNA_meth_AS"/>
</dbReference>
<dbReference type="SUPFAM" id="SSF52980">
    <property type="entry name" value="Restriction endonuclease-like"/>
    <property type="match status" value="1"/>
</dbReference>
<dbReference type="REBASE" id="374411">
    <property type="entry name" value="M2.Mar18538ORF510P"/>
</dbReference>
<dbReference type="PROSITE" id="PS51679">
    <property type="entry name" value="SAM_MT_C5"/>
    <property type="match status" value="1"/>
</dbReference>
<dbReference type="PRINTS" id="PR00105">
    <property type="entry name" value="C5METTRFRASE"/>
</dbReference>
<dbReference type="InterPro" id="IPR050390">
    <property type="entry name" value="C5-Methyltransferase"/>
</dbReference>
<protein>
    <recommendedName>
        <fullName evidence="7">Cytosine-specific methyltransferase</fullName>
        <ecNumber evidence="7">2.1.1.37</ecNumber>
    </recommendedName>
</protein>
<dbReference type="PANTHER" id="PTHR10629:SF50">
    <property type="entry name" value="DNA (CYTOSINE-5)-METHYLTRANSFERASE CMT3"/>
    <property type="match status" value="1"/>
</dbReference>
<proteinExistence type="inferred from homology"/>
<organism evidence="9 10">
    <name type="scientific">Mycolicibacterium arabiense</name>
    <dbReference type="NCBI Taxonomy" id="1286181"/>
    <lineage>
        <taxon>Bacteria</taxon>
        <taxon>Bacillati</taxon>
        <taxon>Actinomycetota</taxon>
        <taxon>Actinomycetes</taxon>
        <taxon>Mycobacteriales</taxon>
        <taxon>Mycobacteriaceae</taxon>
        <taxon>Mycolicibacterium</taxon>
    </lineage>
</organism>
<sequence>MTLDAPGSDVTTFRTVSCFSGVGGLDLGLERGGCDVVAQCESWSPARRVLAEHWPGMTVLPDIAEADFGLSDVDLLAAGFPCTDISHAGAKAGIGGPQSGLVSHVFRVMAALNPTWVLLENVPNLLALHGGAGMRYLVDHFVKLGYRWAYRVVDTRFTGLPQRRNRVLMLASRHFDPAPALLGEDAGPPDMPPQPTAGGFYWTEGRHGVGLVPGAIPTLKGGSTIGLPSAPAVWFPAAEPGRRFVLPDVEDGEALQGLPRGWTRTAVTSGQPNPRWKLVGNAVPPDVGTWIARRITNAETAEQVVIGGEPFDTALTRRWPTAAFGCDRQATAAPVTPWPHRTRPKPLSEFISPFAAALSHRATTGFLRRLDASALRVPHEFYADLEDHQGSTRPALPYTPARATPETHVGPAPVRDRRTCSPELTLRRHLHARGLRYRLQYRPLRDSRRRFEIVFIGARVAVDVRRCRQGCPHHGDPVTEVLTEARVRTARRDAVTLQLLADNGWTVIVVWEHQDPAAAAQTILDLVTTRRRRPARRDTAAMAAGVSATARWTP</sequence>
<keyword evidence="10" id="KW-1185">Reference proteome</keyword>
<dbReference type="PROSITE" id="PS00095">
    <property type="entry name" value="C5_MTASE_2"/>
    <property type="match status" value="1"/>
</dbReference>
<dbReference type="PANTHER" id="PTHR10629">
    <property type="entry name" value="CYTOSINE-SPECIFIC METHYLTRANSFERASE"/>
    <property type="match status" value="1"/>
</dbReference>
<evidence type="ECO:0000256" key="8">
    <source>
        <dbReference type="SAM" id="MobiDB-lite"/>
    </source>
</evidence>
<name>A0A7I7RPV6_9MYCO</name>
<dbReference type="EMBL" id="AP022592">
    <property type="protein sequence ID" value="BBY46622.1"/>
    <property type="molecule type" value="Genomic_DNA"/>
</dbReference>
<evidence type="ECO:0000256" key="3">
    <source>
        <dbReference type="ARBA" id="ARBA00022691"/>
    </source>
</evidence>
<geneLocation type="plasmid" evidence="9">
    <name>pJCM18538</name>
</geneLocation>
<dbReference type="InterPro" id="IPR011335">
    <property type="entry name" value="Restrct_endonuc-II-like"/>
</dbReference>
<evidence type="ECO:0000256" key="4">
    <source>
        <dbReference type="ARBA" id="ARBA00022747"/>
    </source>
</evidence>
<dbReference type="KEGG" id="marz:MARA_00520"/>
<evidence type="ECO:0000256" key="7">
    <source>
        <dbReference type="RuleBase" id="RU000417"/>
    </source>
</evidence>
<keyword evidence="2 5" id="KW-0808">Transferase</keyword>
<dbReference type="GO" id="GO:0044027">
    <property type="term" value="P:negative regulation of gene expression via chromosomal CpG island methylation"/>
    <property type="evidence" value="ECO:0007669"/>
    <property type="project" value="TreeGrafter"/>
</dbReference>
<evidence type="ECO:0000256" key="2">
    <source>
        <dbReference type="ARBA" id="ARBA00022679"/>
    </source>
</evidence>
<dbReference type="RefSeq" id="WP_163916102.1">
    <property type="nucleotide sequence ID" value="NZ_AP022592.1"/>
</dbReference>
<evidence type="ECO:0000256" key="5">
    <source>
        <dbReference type="PROSITE-ProRule" id="PRU01016"/>
    </source>
</evidence>
<dbReference type="EC" id="2.1.1.37" evidence="7"/>
<dbReference type="InterPro" id="IPR001525">
    <property type="entry name" value="C5_MeTfrase"/>
</dbReference>
<comment type="catalytic activity">
    <reaction evidence="7">
        <text>a 2'-deoxycytidine in DNA + S-adenosyl-L-methionine = a 5-methyl-2'-deoxycytidine in DNA + S-adenosyl-L-homocysteine + H(+)</text>
        <dbReference type="Rhea" id="RHEA:13681"/>
        <dbReference type="Rhea" id="RHEA-COMP:11369"/>
        <dbReference type="Rhea" id="RHEA-COMP:11370"/>
        <dbReference type="ChEBI" id="CHEBI:15378"/>
        <dbReference type="ChEBI" id="CHEBI:57856"/>
        <dbReference type="ChEBI" id="CHEBI:59789"/>
        <dbReference type="ChEBI" id="CHEBI:85452"/>
        <dbReference type="ChEBI" id="CHEBI:85454"/>
        <dbReference type="EC" id="2.1.1.37"/>
    </reaction>
</comment>
<reference evidence="9 10" key="1">
    <citation type="journal article" date="2019" name="Emerg. Microbes Infect.">
        <title>Comprehensive subspecies identification of 175 nontuberculous mycobacteria species based on 7547 genomic profiles.</title>
        <authorList>
            <person name="Matsumoto Y."/>
            <person name="Kinjo T."/>
            <person name="Motooka D."/>
            <person name="Nabeya D."/>
            <person name="Jung N."/>
            <person name="Uechi K."/>
            <person name="Horii T."/>
            <person name="Iida T."/>
            <person name="Fujita J."/>
            <person name="Nakamura S."/>
        </authorList>
    </citation>
    <scope>NUCLEOTIDE SEQUENCE [LARGE SCALE GENOMIC DNA]</scope>
    <source>
        <strain evidence="9 10">JCM 18538</strain>
        <plasmid evidence="9">pJCM18538</plasmid>
    </source>
</reference>
<feature type="region of interest" description="Disordered" evidence="8">
    <location>
        <begin position="386"/>
        <end position="417"/>
    </location>
</feature>
<keyword evidence="4" id="KW-0680">Restriction system</keyword>
<evidence type="ECO:0000256" key="6">
    <source>
        <dbReference type="RuleBase" id="RU000416"/>
    </source>
</evidence>
<dbReference type="Gene3D" id="3.40.960.10">
    <property type="entry name" value="VSR Endonuclease"/>
    <property type="match status" value="1"/>
</dbReference>
<evidence type="ECO:0000256" key="1">
    <source>
        <dbReference type="ARBA" id="ARBA00022603"/>
    </source>
</evidence>
<dbReference type="InterPro" id="IPR029063">
    <property type="entry name" value="SAM-dependent_MTases_sf"/>
</dbReference>
<dbReference type="InterPro" id="IPR031303">
    <property type="entry name" value="C5_meth_CS"/>
</dbReference>
<comment type="similarity">
    <text evidence="5 6">Belongs to the class I-like SAM-binding methyltransferase superfamily. C5-methyltransferase family.</text>
</comment>
<dbReference type="SUPFAM" id="SSF53335">
    <property type="entry name" value="S-adenosyl-L-methionine-dependent methyltransferases"/>
    <property type="match status" value="1"/>
</dbReference>
<dbReference type="NCBIfam" id="TIGR00675">
    <property type="entry name" value="dcm"/>
    <property type="match status" value="1"/>
</dbReference>
<dbReference type="GO" id="GO:0032259">
    <property type="term" value="P:methylation"/>
    <property type="evidence" value="ECO:0007669"/>
    <property type="project" value="UniProtKB-KW"/>
</dbReference>
<feature type="active site" evidence="5">
    <location>
        <position position="82"/>
    </location>
</feature>
<evidence type="ECO:0000313" key="9">
    <source>
        <dbReference type="EMBL" id="BBY46622.1"/>
    </source>
</evidence>
<dbReference type="Gene3D" id="3.40.50.150">
    <property type="entry name" value="Vaccinia Virus protein VP39"/>
    <property type="match status" value="1"/>
</dbReference>
<dbReference type="GO" id="GO:0003677">
    <property type="term" value="F:DNA binding"/>
    <property type="evidence" value="ECO:0007669"/>
    <property type="project" value="TreeGrafter"/>
</dbReference>
<feature type="region of interest" description="Disordered" evidence="8">
    <location>
        <begin position="535"/>
        <end position="554"/>
    </location>
</feature>
<feature type="compositionally biased region" description="Low complexity" evidence="8">
    <location>
        <begin position="540"/>
        <end position="554"/>
    </location>
</feature>
<keyword evidence="3 5" id="KW-0949">S-adenosyl-L-methionine</keyword>
<dbReference type="PROSITE" id="PS00094">
    <property type="entry name" value="C5_MTASE_1"/>
    <property type="match status" value="1"/>
</dbReference>
<dbReference type="Proteomes" id="UP000467428">
    <property type="component" value="Plasmid pJCM18538"/>
</dbReference>
<dbReference type="Pfam" id="PF00145">
    <property type="entry name" value="DNA_methylase"/>
    <property type="match status" value="1"/>
</dbReference>
<dbReference type="GO" id="GO:0009307">
    <property type="term" value="P:DNA restriction-modification system"/>
    <property type="evidence" value="ECO:0007669"/>
    <property type="project" value="UniProtKB-KW"/>
</dbReference>